<evidence type="ECO:0000259" key="5">
    <source>
        <dbReference type="Pfam" id="PF14833"/>
    </source>
</evidence>
<evidence type="ECO:0000259" key="4">
    <source>
        <dbReference type="Pfam" id="PF03446"/>
    </source>
</evidence>
<dbReference type="InterPro" id="IPR008927">
    <property type="entry name" value="6-PGluconate_DH-like_C_sf"/>
</dbReference>
<dbReference type="PIRSF" id="PIRSF000103">
    <property type="entry name" value="HIBADH"/>
    <property type="match status" value="1"/>
</dbReference>
<dbReference type="AlphaFoldDB" id="A0A501PIF9"/>
<dbReference type="PANTHER" id="PTHR43580:SF2">
    <property type="entry name" value="CYTOKINE-LIKE NUCLEAR FACTOR N-PAC"/>
    <property type="match status" value="1"/>
</dbReference>
<dbReference type="InterPro" id="IPR006115">
    <property type="entry name" value="6PGDH_NADP-bd"/>
</dbReference>
<dbReference type="InterPro" id="IPR036291">
    <property type="entry name" value="NAD(P)-bd_dom_sf"/>
</dbReference>
<dbReference type="EMBL" id="VFIY01000008">
    <property type="protein sequence ID" value="TPD60239.1"/>
    <property type="molecule type" value="Genomic_DNA"/>
</dbReference>
<proteinExistence type="predicted"/>
<accession>A0A501PIF9</accession>
<evidence type="ECO:0000256" key="2">
    <source>
        <dbReference type="ARBA" id="ARBA00023027"/>
    </source>
</evidence>
<dbReference type="InterPro" id="IPR029154">
    <property type="entry name" value="HIBADH-like_NADP-bd"/>
</dbReference>
<reference evidence="7" key="1">
    <citation type="submission" date="2019-06" db="EMBL/GenBank/DDBJ databases">
        <title>The complete genome of Emcibacter congregatus ZYLT.</title>
        <authorList>
            <person name="Zhao Z."/>
        </authorList>
    </citation>
    <scope>NUCLEOTIDE SEQUENCE [LARGE SCALE GENOMIC DNA]</scope>
    <source>
        <strain evidence="7">MCCC 1A06723</strain>
    </source>
</reference>
<gene>
    <name evidence="6" type="ORF">FIV46_09310</name>
</gene>
<dbReference type="Gene3D" id="1.10.1040.10">
    <property type="entry name" value="N-(1-d-carboxylethyl)-l-norvaline Dehydrogenase, domain 2"/>
    <property type="match status" value="1"/>
</dbReference>
<sequence length="293" mass="31239">MMNNTFPNTAFLGMGAMGSRMAMRLLDAGVPLTLWNRTGSRAEPLVSRGAKLASSPSDAAKNAEIIFVMVEGDEASQAIWSGPNGLVKGLRPQSIAIECSTLSLKRITQLDQEAKQNGWRFIEAPVSGSLPHAEGGNLTFLLGGAPADIADASTLIEVMGTTHHHVGAPPNATLVKLAINGLLATQVCSMAEVLGFLSRCGMPPGEVERFFEATPVLSPIVAATLRQVSAKDFKSLYPISLVLKDLRYLFSASDEVGADLPLVFATHSVFKSQEEQRTQNISAVANNYLQLSD</sequence>
<dbReference type="PANTHER" id="PTHR43580">
    <property type="entry name" value="OXIDOREDUCTASE GLYR1-RELATED"/>
    <property type="match status" value="1"/>
</dbReference>
<organism evidence="6 7">
    <name type="scientific">Emcibacter nanhaiensis</name>
    <dbReference type="NCBI Taxonomy" id="1505037"/>
    <lineage>
        <taxon>Bacteria</taxon>
        <taxon>Pseudomonadati</taxon>
        <taxon>Pseudomonadota</taxon>
        <taxon>Alphaproteobacteria</taxon>
        <taxon>Emcibacterales</taxon>
        <taxon>Emcibacteraceae</taxon>
        <taxon>Emcibacter</taxon>
    </lineage>
</organism>
<protein>
    <submittedName>
        <fullName evidence="6">NAD(P)-dependent oxidoreductase</fullName>
    </submittedName>
</protein>
<dbReference type="Gene3D" id="3.40.50.720">
    <property type="entry name" value="NAD(P)-binding Rossmann-like Domain"/>
    <property type="match status" value="1"/>
</dbReference>
<dbReference type="SUPFAM" id="SSF48179">
    <property type="entry name" value="6-phosphogluconate dehydrogenase C-terminal domain-like"/>
    <property type="match status" value="1"/>
</dbReference>
<comment type="caution">
    <text evidence="6">The sequence shown here is derived from an EMBL/GenBank/DDBJ whole genome shotgun (WGS) entry which is preliminary data.</text>
</comment>
<evidence type="ECO:0000256" key="3">
    <source>
        <dbReference type="PIRSR" id="PIRSR000103-1"/>
    </source>
</evidence>
<dbReference type="InterPro" id="IPR013328">
    <property type="entry name" value="6PGD_dom2"/>
</dbReference>
<dbReference type="Pfam" id="PF03446">
    <property type="entry name" value="NAD_binding_2"/>
    <property type="match status" value="1"/>
</dbReference>
<keyword evidence="1" id="KW-0560">Oxidoreductase</keyword>
<dbReference type="Pfam" id="PF14833">
    <property type="entry name" value="NAD_binding_11"/>
    <property type="match status" value="1"/>
</dbReference>
<feature type="domain" description="3-hydroxyisobutyrate dehydrogenase-like NAD-binding" evidence="5">
    <location>
        <begin position="172"/>
        <end position="278"/>
    </location>
</feature>
<feature type="active site" evidence="3">
    <location>
        <position position="176"/>
    </location>
</feature>
<evidence type="ECO:0000313" key="6">
    <source>
        <dbReference type="EMBL" id="TPD60239.1"/>
    </source>
</evidence>
<dbReference type="InterPro" id="IPR015815">
    <property type="entry name" value="HIBADH-related"/>
</dbReference>
<keyword evidence="2" id="KW-0520">NAD</keyword>
<dbReference type="Proteomes" id="UP000319148">
    <property type="component" value="Unassembled WGS sequence"/>
</dbReference>
<dbReference type="SUPFAM" id="SSF51735">
    <property type="entry name" value="NAD(P)-binding Rossmann-fold domains"/>
    <property type="match status" value="1"/>
</dbReference>
<evidence type="ECO:0000256" key="1">
    <source>
        <dbReference type="ARBA" id="ARBA00023002"/>
    </source>
</evidence>
<dbReference type="InterPro" id="IPR051265">
    <property type="entry name" value="HIBADH-related_NP60_sf"/>
</dbReference>
<name>A0A501PIF9_9PROT</name>
<dbReference type="GO" id="GO:0016491">
    <property type="term" value="F:oxidoreductase activity"/>
    <property type="evidence" value="ECO:0007669"/>
    <property type="project" value="UniProtKB-KW"/>
</dbReference>
<keyword evidence="7" id="KW-1185">Reference proteome</keyword>
<dbReference type="GO" id="GO:0050661">
    <property type="term" value="F:NADP binding"/>
    <property type="evidence" value="ECO:0007669"/>
    <property type="project" value="InterPro"/>
</dbReference>
<evidence type="ECO:0000313" key="7">
    <source>
        <dbReference type="Proteomes" id="UP000319148"/>
    </source>
</evidence>
<dbReference type="OrthoDB" id="9812907at2"/>
<feature type="domain" description="6-phosphogluconate dehydrogenase NADP-binding" evidence="4">
    <location>
        <begin position="10"/>
        <end position="167"/>
    </location>
</feature>
<dbReference type="RefSeq" id="WP_139940649.1">
    <property type="nucleotide sequence ID" value="NZ_JBHSYP010000027.1"/>
</dbReference>
<dbReference type="GO" id="GO:0051287">
    <property type="term" value="F:NAD binding"/>
    <property type="evidence" value="ECO:0007669"/>
    <property type="project" value="InterPro"/>
</dbReference>